<comment type="caution">
    <text evidence="1">The sequence shown here is derived from an EMBL/GenBank/DDBJ whole genome shotgun (WGS) entry which is preliminary data.</text>
</comment>
<dbReference type="AlphaFoldDB" id="S0GMW7"/>
<dbReference type="EMBL" id="ASSQ01000001">
    <property type="protein sequence ID" value="EOS20086.1"/>
    <property type="molecule type" value="Genomic_DNA"/>
</dbReference>
<proteinExistence type="predicted"/>
<sequence length="91" mass="10087">MLHNHLRNFTSHKLVIDLDAPDKADHSPNRVDELRSGIEVAGYHVGSLRNAGDAVALRESGGDGGKEKCRRKKNLVLSHNSIMFELWRGDG</sequence>
<accession>S0GMW7</accession>
<reference evidence="1 2" key="1">
    <citation type="submission" date="2013-04" db="EMBL/GenBank/DDBJ databases">
        <title>The Genome Sequence of Parabacteroides goldsteinii dnLKV18.</title>
        <authorList>
            <consortium name="The Broad Institute Genomics Platform"/>
            <consortium name="The Broad Institute Genome Sequencing Center for Infectious Disease"/>
            <person name="Earl A."/>
            <person name="Xavier R."/>
            <person name="Kuhn K."/>
            <person name="Stappenbeck T."/>
            <person name="Walker B."/>
            <person name="Young S."/>
            <person name="Zeng Q."/>
            <person name="Gargeya S."/>
            <person name="Fitzgerald M."/>
            <person name="Haas B."/>
            <person name="Abouelleil A."/>
            <person name="Allen A.W."/>
            <person name="Alvarado L."/>
            <person name="Arachchi H.M."/>
            <person name="Berlin A.M."/>
            <person name="Chapman S.B."/>
            <person name="Gainer-Dewar J."/>
            <person name="Goldberg J."/>
            <person name="Griggs A."/>
            <person name="Gujja S."/>
            <person name="Hansen M."/>
            <person name="Howarth C."/>
            <person name="Imamovic A."/>
            <person name="Ireland A."/>
            <person name="Larimer J."/>
            <person name="McCowan C."/>
            <person name="Murphy C."/>
            <person name="Pearson M."/>
            <person name="Poon T.W."/>
            <person name="Priest M."/>
            <person name="Roberts A."/>
            <person name="Saif S."/>
            <person name="Shea T."/>
            <person name="Sisk P."/>
            <person name="Sykes S."/>
            <person name="Wortman J."/>
            <person name="Nusbaum C."/>
            <person name="Birren B."/>
        </authorList>
    </citation>
    <scope>NUCLEOTIDE SEQUENCE [LARGE SCALE GENOMIC DNA]</scope>
    <source>
        <strain evidence="2">dnLKV18</strain>
    </source>
</reference>
<organism evidence="1 2">
    <name type="scientific">Parabacteroides goldsteinii dnLKV18</name>
    <dbReference type="NCBI Taxonomy" id="1235789"/>
    <lineage>
        <taxon>Bacteria</taxon>
        <taxon>Pseudomonadati</taxon>
        <taxon>Bacteroidota</taxon>
        <taxon>Bacteroidia</taxon>
        <taxon>Bacteroidales</taxon>
        <taxon>Tannerellaceae</taxon>
        <taxon>Parabacteroides</taxon>
    </lineage>
</organism>
<evidence type="ECO:0000313" key="2">
    <source>
        <dbReference type="Proteomes" id="UP000014140"/>
    </source>
</evidence>
<name>S0GMW7_9BACT</name>
<evidence type="ECO:0000313" key="1">
    <source>
        <dbReference type="EMBL" id="EOS20086.1"/>
    </source>
</evidence>
<dbReference type="HOGENOM" id="CLU_2424255_0_0_10"/>
<dbReference type="Proteomes" id="UP000014140">
    <property type="component" value="Unassembled WGS sequence"/>
</dbReference>
<gene>
    <name evidence="1" type="ORF">C803_00768</name>
</gene>
<keyword evidence="2" id="KW-1185">Reference proteome</keyword>
<protein>
    <submittedName>
        <fullName evidence="1">Uncharacterized protein</fullName>
    </submittedName>
</protein>